<dbReference type="EMBL" id="LRPN01000047">
    <property type="protein sequence ID" value="KWZ83038.1"/>
    <property type="molecule type" value="Genomic_DNA"/>
</dbReference>
<sequence length="55" mass="6598">MKGRGRETAGRLFSSFHKDAIPYDFFEKNPLSFMQWGFLSFSIVKEYWFIVYFCA</sequence>
<dbReference type="AlphaFoldDB" id="A0A133KTX1"/>
<evidence type="ECO:0000313" key="1">
    <source>
        <dbReference type="EMBL" id="KWZ83038.1"/>
    </source>
</evidence>
<accession>A0A133KTX1</accession>
<evidence type="ECO:0000313" key="2">
    <source>
        <dbReference type="Proteomes" id="UP000070376"/>
    </source>
</evidence>
<reference evidence="2" key="1">
    <citation type="submission" date="2016-01" db="EMBL/GenBank/DDBJ databases">
        <authorList>
            <person name="Mitreva M."/>
            <person name="Pepin K.H."/>
            <person name="Mihindukulasuriya K.A."/>
            <person name="Fulton R."/>
            <person name="Fronick C."/>
            <person name="O'Laughlin M."/>
            <person name="Miner T."/>
            <person name="Herter B."/>
            <person name="Rosa B.A."/>
            <person name="Cordes M."/>
            <person name="Tomlinson C."/>
            <person name="Wollam A."/>
            <person name="Palsikar V.B."/>
            <person name="Mardis E.R."/>
            <person name="Wilson R.K."/>
        </authorList>
    </citation>
    <scope>NUCLEOTIDE SEQUENCE [LARGE SCALE GENOMIC DNA]</scope>
    <source>
        <strain evidence="2">GED7749B</strain>
    </source>
</reference>
<gene>
    <name evidence="1" type="ORF">HMPREF3213_01523</name>
</gene>
<proteinExistence type="predicted"/>
<organism evidence="1 2">
    <name type="scientific">Heyndrickxia coagulans</name>
    <name type="common">Weizmannia coagulans</name>
    <dbReference type="NCBI Taxonomy" id="1398"/>
    <lineage>
        <taxon>Bacteria</taxon>
        <taxon>Bacillati</taxon>
        <taxon>Bacillota</taxon>
        <taxon>Bacilli</taxon>
        <taxon>Bacillales</taxon>
        <taxon>Bacillaceae</taxon>
        <taxon>Heyndrickxia</taxon>
    </lineage>
</organism>
<comment type="caution">
    <text evidence="1">The sequence shown here is derived from an EMBL/GenBank/DDBJ whole genome shotgun (WGS) entry which is preliminary data.</text>
</comment>
<name>A0A133KTX1_HEYCO</name>
<dbReference type="Proteomes" id="UP000070376">
    <property type="component" value="Unassembled WGS sequence"/>
</dbReference>
<protein>
    <submittedName>
        <fullName evidence="1">Uncharacterized protein</fullName>
    </submittedName>
</protein>